<comment type="caution">
    <text evidence="6">The sequence shown here is derived from an EMBL/GenBank/DDBJ whole genome shotgun (WGS) entry which is preliminary data.</text>
</comment>
<dbReference type="GO" id="GO:0030272">
    <property type="term" value="F:5-formyltetrahydrofolate cyclo-ligase activity"/>
    <property type="evidence" value="ECO:0007669"/>
    <property type="project" value="UniProtKB-EC"/>
</dbReference>
<dbReference type="GO" id="GO:0035999">
    <property type="term" value="P:tetrahydrofolate interconversion"/>
    <property type="evidence" value="ECO:0007669"/>
    <property type="project" value="TreeGrafter"/>
</dbReference>
<evidence type="ECO:0000256" key="1">
    <source>
        <dbReference type="ARBA" id="ARBA00010638"/>
    </source>
</evidence>
<proteinExistence type="inferred from homology"/>
<accession>A0AA88KSZ5</accession>
<dbReference type="EC" id="6.3.3.2" evidence="5"/>
<dbReference type="Pfam" id="PF01812">
    <property type="entry name" value="5-FTHF_cyc-lig"/>
    <property type="match status" value="1"/>
</dbReference>
<protein>
    <recommendedName>
        <fullName evidence="5">5-formyltetrahydrofolate cyclo-ligase</fullName>
        <ecNumber evidence="5">6.3.3.2</ecNumber>
    </recommendedName>
</protein>
<dbReference type="PANTHER" id="PTHR23407">
    <property type="entry name" value="ATPASE INHIBITOR/5-FORMYLTETRAHYDROFOLATE CYCLO-LIGASE"/>
    <property type="match status" value="1"/>
</dbReference>
<dbReference type="InterPro" id="IPR037171">
    <property type="entry name" value="NagB/RpiA_transferase-like"/>
</dbReference>
<dbReference type="GO" id="GO:0009396">
    <property type="term" value="P:folic acid-containing compound biosynthetic process"/>
    <property type="evidence" value="ECO:0007669"/>
    <property type="project" value="TreeGrafter"/>
</dbReference>
<dbReference type="EMBL" id="JAVRJZ010001763">
    <property type="protein sequence ID" value="KAK2701772.1"/>
    <property type="molecule type" value="Genomic_DNA"/>
</dbReference>
<reference evidence="6" key="1">
    <citation type="submission" date="2023-07" db="EMBL/GenBank/DDBJ databases">
        <title>Chromosome-level genome assembly of Artemia franciscana.</title>
        <authorList>
            <person name="Jo E."/>
        </authorList>
    </citation>
    <scope>NUCLEOTIDE SEQUENCE</scope>
    <source>
        <tissue evidence="6">Whole body</tissue>
    </source>
</reference>
<dbReference type="InterPro" id="IPR024185">
    <property type="entry name" value="FTHF_cligase-like_sf"/>
</dbReference>
<dbReference type="InterPro" id="IPR002698">
    <property type="entry name" value="FTHF_cligase"/>
</dbReference>
<keyword evidence="3" id="KW-0067">ATP-binding</keyword>
<keyword evidence="7" id="KW-1185">Reference proteome</keyword>
<gene>
    <name evidence="6" type="ORF">QYM36_019582</name>
</gene>
<evidence type="ECO:0000313" key="7">
    <source>
        <dbReference type="Proteomes" id="UP001187531"/>
    </source>
</evidence>
<dbReference type="GO" id="GO:0005524">
    <property type="term" value="F:ATP binding"/>
    <property type="evidence" value="ECO:0007669"/>
    <property type="project" value="UniProtKB-KW"/>
</dbReference>
<dbReference type="SUPFAM" id="SSF100950">
    <property type="entry name" value="NagB/RpiA/CoA transferase-like"/>
    <property type="match status" value="1"/>
</dbReference>
<dbReference type="Proteomes" id="UP001187531">
    <property type="component" value="Unassembled WGS sequence"/>
</dbReference>
<dbReference type="Gene3D" id="3.40.50.10420">
    <property type="entry name" value="NagB/RpiA/CoA transferase-like"/>
    <property type="match status" value="1"/>
</dbReference>
<evidence type="ECO:0000256" key="5">
    <source>
        <dbReference type="ARBA" id="ARBA00038966"/>
    </source>
</evidence>
<evidence type="ECO:0000256" key="3">
    <source>
        <dbReference type="ARBA" id="ARBA00022840"/>
    </source>
</evidence>
<evidence type="ECO:0000256" key="2">
    <source>
        <dbReference type="ARBA" id="ARBA00022741"/>
    </source>
</evidence>
<keyword evidence="2" id="KW-0547">Nucleotide-binding</keyword>
<comment type="catalytic activity">
    <reaction evidence="4">
        <text>(6S)-5-formyl-5,6,7,8-tetrahydrofolate + ATP = (6R)-5,10-methenyltetrahydrofolate + ADP + phosphate</text>
        <dbReference type="Rhea" id="RHEA:10488"/>
        <dbReference type="ChEBI" id="CHEBI:30616"/>
        <dbReference type="ChEBI" id="CHEBI:43474"/>
        <dbReference type="ChEBI" id="CHEBI:57455"/>
        <dbReference type="ChEBI" id="CHEBI:57457"/>
        <dbReference type="ChEBI" id="CHEBI:456216"/>
        <dbReference type="EC" id="6.3.3.2"/>
    </reaction>
</comment>
<evidence type="ECO:0000256" key="4">
    <source>
        <dbReference type="ARBA" id="ARBA00036539"/>
    </source>
</evidence>
<dbReference type="AlphaFoldDB" id="A0AA88KSZ5"/>
<name>A0AA88KSZ5_ARTSF</name>
<sequence>MKKDIKPDQGVQKEENLGLKDWPEINDWRKEKRESLIRSRIKIGKDKRKSCLASIEKKVLARLACFTPGILGGYWPIKGEFDLRGVMQQARENGWTIALPAVVQSAHPLEFRLWTPEMKLVPGVWNIPVPEQRQLVEPSMLLVPLVGFDEQGYRLGYGGGFYDRTLASFSAPFYAIGVGLDLASLLAPSLSSAEQIDAEEVTPMPEGEQTMESKGGAMQEYEMQWRAACSLTVPVTNPDYSKTPYTSNNNVENSSVAIVDGLGDKHNISQGKVIINISHNGQSIDTMSYVKESIESELKARGVPLVLDESSVNKLILEKFEIFNNRVSGFSPMVTLSTAKAKLTFNGKEINVAAFVKRAKVPVWTMNEINEPCFNEPLQVLIKEIVAKIIWNYLTIP</sequence>
<organism evidence="6 7">
    <name type="scientific">Artemia franciscana</name>
    <name type="common">Brine shrimp</name>
    <name type="synonym">Artemia sanfranciscana</name>
    <dbReference type="NCBI Taxonomy" id="6661"/>
    <lineage>
        <taxon>Eukaryota</taxon>
        <taxon>Metazoa</taxon>
        <taxon>Ecdysozoa</taxon>
        <taxon>Arthropoda</taxon>
        <taxon>Crustacea</taxon>
        <taxon>Branchiopoda</taxon>
        <taxon>Anostraca</taxon>
        <taxon>Artemiidae</taxon>
        <taxon>Artemia</taxon>
    </lineage>
</organism>
<comment type="similarity">
    <text evidence="1">Belongs to the 5-formyltetrahydrofolate cyclo-ligase family.</text>
</comment>
<dbReference type="PANTHER" id="PTHR23407:SF1">
    <property type="entry name" value="5-FORMYLTETRAHYDROFOLATE CYCLO-LIGASE"/>
    <property type="match status" value="1"/>
</dbReference>
<dbReference type="NCBIfam" id="TIGR02727">
    <property type="entry name" value="MTHFS_bact"/>
    <property type="match status" value="1"/>
</dbReference>
<evidence type="ECO:0000313" key="6">
    <source>
        <dbReference type="EMBL" id="KAK2701772.1"/>
    </source>
</evidence>